<evidence type="ECO:0000256" key="1">
    <source>
        <dbReference type="ARBA" id="ARBA00005854"/>
    </source>
</evidence>
<dbReference type="RefSeq" id="WP_216414734.1">
    <property type="nucleotide sequence ID" value="NZ_JAHLQK010000001.1"/>
</dbReference>
<dbReference type="PROSITE" id="PS00671">
    <property type="entry name" value="D_2_HYDROXYACID_DH_3"/>
    <property type="match status" value="1"/>
</dbReference>
<comment type="caution">
    <text evidence="7">The sequence shown here is derived from an EMBL/GenBank/DDBJ whole genome shotgun (WGS) entry which is preliminary data.</text>
</comment>
<evidence type="ECO:0000313" key="7">
    <source>
        <dbReference type="EMBL" id="MBU5675239.1"/>
    </source>
</evidence>
<evidence type="ECO:0000256" key="3">
    <source>
        <dbReference type="ARBA" id="ARBA00023027"/>
    </source>
</evidence>
<feature type="domain" description="D-isomer specific 2-hydroxyacid dehydrogenase catalytic" evidence="5">
    <location>
        <begin position="8"/>
        <end position="308"/>
    </location>
</feature>
<name>A0ABS6FYU6_9FIRM</name>
<dbReference type="InterPro" id="IPR006140">
    <property type="entry name" value="D-isomer_DH_NAD-bd"/>
</dbReference>
<dbReference type="Pfam" id="PF00389">
    <property type="entry name" value="2-Hacid_dh"/>
    <property type="match status" value="1"/>
</dbReference>
<reference evidence="7 8" key="1">
    <citation type="submission" date="2021-06" db="EMBL/GenBank/DDBJ databases">
        <authorList>
            <person name="Sun Q."/>
            <person name="Li D."/>
        </authorList>
    </citation>
    <scope>NUCLEOTIDE SEQUENCE [LARGE SCALE GENOMIC DNA]</scope>
    <source>
        <strain evidence="7 8">MSJ-5</strain>
    </source>
</reference>
<keyword evidence="2 4" id="KW-0560">Oxidoreductase</keyword>
<evidence type="ECO:0000256" key="2">
    <source>
        <dbReference type="ARBA" id="ARBA00023002"/>
    </source>
</evidence>
<dbReference type="PANTHER" id="PTHR43333">
    <property type="entry name" value="2-HACID_DH_C DOMAIN-CONTAINING PROTEIN"/>
    <property type="match status" value="1"/>
</dbReference>
<gene>
    <name evidence="7" type="ORF">KQI88_02255</name>
</gene>
<feature type="domain" description="D-isomer specific 2-hydroxyacid dehydrogenase NAD-binding" evidence="6">
    <location>
        <begin position="106"/>
        <end position="275"/>
    </location>
</feature>
<evidence type="ECO:0000313" key="8">
    <source>
        <dbReference type="Proteomes" id="UP000779508"/>
    </source>
</evidence>
<protein>
    <submittedName>
        <fullName evidence="7">Phosphoglycerate dehydrogenase</fullName>
    </submittedName>
</protein>
<dbReference type="PANTHER" id="PTHR43333:SF1">
    <property type="entry name" value="D-ISOMER SPECIFIC 2-HYDROXYACID DEHYDROGENASE NAD-BINDING DOMAIN-CONTAINING PROTEIN"/>
    <property type="match status" value="1"/>
</dbReference>
<comment type="similarity">
    <text evidence="1 4">Belongs to the D-isomer specific 2-hydroxyacid dehydrogenase family.</text>
</comment>
<keyword evidence="8" id="KW-1185">Reference proteome</keyword>
<dbReference type="Proteomes" id="UP000779508">
    <property type="component" value="Unassembled WGS sequence"/>
</dbReference>
<sequence length="313" mass="36165">MKALFTYNYGNEKMDLIRNLGYEVILKDEKNIEYSDDIEDIEVFVCYNPFSTLDITKMKNLKWIQLSSIGVDQVPAETILKNNIILTNNKGGYSIPMGEWVVLKTLEIYKKSVDLYSQQRAKKWKMNTKLLELCGKNIAFIGTGSIAVESAKRFQGFEANVIGINTKGTETNYFNKCYSIDELDKVLAISDVVILTIPYTEDTHHLINRDKLNKMKKDAVLINVSRGSIINEKDLIDHLREGNLLGAALDVFEEEPLPAENPLWNMENVIVTPHNSWMSEMRDERRFKTIFENMERYIKEEELINLVNLKRGY</sequence>
<evidence type="ECO:0000256" key="4">
    <source>
        <dbReference type="RuleBase" id="RU003719"/>
    </source>
</evidence>
<dbReference type="InterPro" id="IPR006139">
    <property type="entry name" value="D-isomer_2_OHA_DH_cat_dom"/>
</dbReference>
<evidence type="ECO:0000259" key="5">
    <source>
        <dbReference type="Pfam" id="PF00389"/>
    </source>
</evidence>
<dbReference type="CDD" id="cd12155">
    <property type="entry name" value="PGDH_1"/>
    <property type="match status" value="1"/>
</dbReference>
<dbReference type="InterPro" id="IPR029753">
    <property type="entry name" value="D-isomer_DH_CS"/>
</dbReference>
<evidence type="ECO:0000259" key="6">
    <source>
        <dbReference type="Pfam" id="PF02826"/>
    </source>
</evidence>
<organism evidence="7 8">
    <name type="scientific">Alkaliphilus flagellatus</name>
    <dbReference type="NCBI Taxonomy" id="2841507"/>
    <lineage>
        <taxon>Bacteria</taxon>
        <taxon>Bacillati</taxon>
        <taxon>Bacillota</taxon>
        <taxon>Clostridia</taxon>
        <taxon>Peptostreptococcales</taxon>
        <taxon>Natronincolaceae</taxon>
        <taxon>Alkaliphilus</taxon>
    </lineage>
</organism>
<dbReference type="EMBL" id="JAHLQK010000001">
    <property type="protein sequence ID" value="MBU5675239.1"/>
    <property type="molecule type" value="Genomic_DNA"/>
</dbReference>
<accession>A0ABS6FYU6</accession>
<keyword evidence="3" id="KW-0520">NAD</keyword>
<dbReference type="Pfam" id="PF02826">
    <property type="entry name" value="2-Hacid_dh_C"/>
    <property type="match status" value="1"/>
</dbReference>
<proteinExistence type="inferred from homology"/>